<evidence type="ECO:0000313" key="4">
    <source>
        <dbReference type="EMBL" id="TDK50906.1"/>
    </source>
</evidence>
<dbReference type="PANTHER" id="PTHR12526">
    <property type="entry name" value="GLYCOSYLTRANSFERASE"/>
    <property type="match status" value="1"/>
</dbReference>
<dbReference type="Gene3D" id="3.40.50.2000">
    <property type="entry name" value="Glycogen Phosphorylase B"/>
    <property type="match status" value="2"/>
</dbReference>
<protein>
    <submittedName>
        <fullName evidence="4">Glycosyltransferase</fullName>
    </submittedName>
</protein>
<dbReference type="AlphaFoldDB" id="A0A4R5VF04"/>
<evidence type="ECO:0000259" key="1">
    <source>
        <dbReference type="Pfam" id="PF00534"/>
    </source>
</evidence>
<keyword evidence="4" id="KW-0808">Transferase</keyword>
<reference evidence="4 5" key="1">
    <citation type="submission" date="2019-03" db="EMBL/GenBank/DDBJ databases">
        <title>Ruegeria lutea sp. nov., a novel strain, isolated from marine sediment, the Masan Bay, South Korea.</title>
        <authorList>
            <person name="Kim J."/>
            <person name="Kim D.-Y."/>
            <person name="Lee S.-S."/>
        </authorList>
    </citation>
    <scope>NUCLEOTIDE SEQUENCE [LARGE SCALE GENOMIC DNA]</scope>
    <source>
        <strain evidence="4 5">318-1</strain>
    </source>
</reference>
<dbReference type="Gene3D" id="3.90.550.10">
    <property type="entry name" value="Spore Coat Polysaccharide Biosynthesis Protein SpsA, Chain A"/>
    <property type="match status" value="1"/>
</dbReference>
<dbReference type="CDD" id="cd03801">
    <property type="entry name" value="GT4_PimA-like"/>
    <property type="match status" value="1"/>
</dbReference>
<comment type="caution">
    <text evidence="4">The sequence shown here is derived from an EMBL/GenBank/DDBJ whole genome shotgun (WGS) entry which is preliminary data.</text>
</comment>
<dbReference type="Pfam" id="PF00534">
    <property type="entry name" value="Glycos_transf_1"/>
    <property type="match status" value="1"/>
</dbReference>
<dbReference type="InterPro" id="IPR001296">
    <property type="entry name" value="Glyco_trans_1"/>
</dbReference>
<dbReference type="EMBL" id="SMUV01000052">
    <property type="protein sequence ID" value="TDK50906.1"/>
    <property type="molecule type" value="Genomic_DNA"/>
</dbReference>
<evidence type="ECO:0000313" key="5">
    <source>
        <dbReference type="Proteomes" id="UP000295301"/>
    </source>
</evidence>
<gene>
    <name evidence="4" type="ORF">E1832_05015</name>
</gene>
<dbReference type="SUPFAM" id="SSF53448">
    <property type="entry name" value="Nucleotide-diphospho-sugar transferases"/>
    <property type="match status" value="1"/>
</dbReference>
<dbReference type="Pfam" id="PF13439">
    <property type="entry name" value="Glyco_transf_4"/>
    <property type="match status" value="1"/>
</dbReference>
<dbReference type="Pfam" id="PF00535">
    <property type="entry name" value="Glycos_transf_2"/>
    <property type="match status" value="1"/>
</dbReference>
<organism evidence="4 5">
    <name type="scientific">Antarcticimicrobium luteum</name>
    <dbReference type="NCBI Taxonomy" id="2547397"/>
    <lineage>
        <taxon>Bacteria</taxon>
        <taxon>Pseudomonadati</taxon>
        <taxon>Pseudomonadota</taxon>
        <taxon>Alphaproteobacteria</taxon>
        <taxon>Rhodobacterales</taxon>
        <taxon>Paracoccaceae</taxon>
        <taxon>Antarcticimicrobium</taxon>
    </lineage>
</organism>
<proteinExistence type="predicted"/>
<evidence type="ECO:0000259" key="3">
    <source>
        <dbReference type="Pfam" id="PF13439"/>
    </source>
</evidence>
<feature type="domain" description="Glycosyltransferase subfamily 4-like N-terminal" evidence="3">
    <location>
        <begin position="371"/>
        <end position="557"/>
    </location>
</feature>
<dbReference type="InterPro" id="IPR029044">
    <property type="entry name" value="Nucleotide-diphossugar_trans"/>
</dbReference>
<evidence type="ECO:0000259" key="2">
    <source>
        <dbReference type="Pfam" id="PF00535"/>
    </source>
</evidence>
<name>A0A4R5VF04_9RHOB</name>
<dbReference type="OrthoDB" id="503550at2"/>
<dbReference type="PANTHER" id="PTHR12526:SF636">
    <property type="entry name" value="BLL3647 PROTEIN"/>
    <property type="match status" value="1"/>
</dbReference>
<dbReference type="Proteomes" id="UP000295301">
    <property type="component" value="Unassembled WGS sequence"/>
</dbReference>
<dbReference type="GO" id="GO:0016757">
    <property type="term" value="F:glycosyltransferase activity"/>
    <property type="evidence" value="ECO:0007669"/>
    <property type="project" value="InterPro"/>
</dbReference>
<sequence>MTELEAGQGAPECLATIAICTYNRITTLPRTLRSLQALRGDFTFEVLVVNGPSTDGTTEYLETCPGVRVLQNPEVNLSVSRNIAIANAAGRYISFIDDDAIPEADWLELVVARLEADPGLSALGGFIRDADGINYQARYVTCDALGRTYFGDDPDYVALLSGDVHTFPSLTGTNVTFRLEDLRRIGGFDEVYAYFYDETDVNKRMDDAGLRAEVLPQAEIHHKYAPSHLRTEKKVATNMYPIAKSTAYFAIRHGGPALGWTAAVERLQSFYANEFKWKVETLAAGNLNHTGFRALMNQTRRGIIDGIDAAMEALEAGTGTGTGTGDGADPQARLARHAVPAPAVLRRANGPDRDLLRLCMFSQDHGFAQQGGIGRWSNLVARGLAERGHEVTVLGHLGRQRPQEFCDFTEHGYWSHNLGRFEREAGQERDCLGLPAIAANASKRMLSEIERIQPRRRFQVASSPIWDVEGAALIAAGTLPTVLSLHTCTGLILPSKPEWRENEEFYRNHVLRVMNAEIQALKRCPMILANSTAILRDISGVYGMDLFDRPHAVVPHGLADIEAPGGLLEARQAARAEGAPLRVLFLGRLETRKGIAHLVPALHRLLETHEDVVVDLIGAKVDEENFRLVRDLCAAWPERVVWHGFLADEETDALMRQADIFVAPSLYESFGLIYIEAARYAIPSVGFAVGGVPEVVEDGADGLLVPEGDERALCAALSRLVGDDDLRDRMSRAARAGFEAKFGYQLMAERLERVYRDTIGGEPEA</sequence>
<dbReference type="SUPFAM" id="SSF53756">
    <property type="entry name" value="UDP-Glycosyltransferase/glycogen phosphorylase"/>
    <property type="match status" value="1"/>
</dbReference>
<keyword evidence="5" id="KW-1185">Reference proteome</keyword>
<dbReference type="InterPro" id="IPR001173">
    <property type="entry name" value="Glyco_trans_2-like"/>
</dbReference>
<dbReference type="InterPro" id="IPR028098">
    <property type="entry name" value="Glyco_trans_4-like_N"/>
</dbReference>
<dbReference type="RefSeq" id="WP_133358638.1">
    <property type="nucleotide sequence ID" value="NZ_SMUV01000052.1"/>
</dbReference>
<accession>A0A4R5VF04</accession>
<feature type="domain" description="Glycosyl transferase family 1" evidence="1">
    <location>
        <begin position="571"/>
        <end position="735"/>
    </location>
</feature>
<feature type="domain" description="Glycosyltransferase 2-like" evidence="2">
    <location>
        <begin position="16"/>
        <end position="134"/>
    </location>
</feature>